<dbReference type="OrthoDB" id="6631696at2"/>
<proteinExistence type="predicted"/>
<name>A0A6N3GYV4_9ENTR</name>
<accession>A0A6N3GYV4</accession>
<dbReference type="EMBL" id="CACRTZ010000034">
    <property type="protein sequence ID" value="VYU69658.1"/>
    <property type="molecule type" value="Genomic_DNA"/>
</dbReference>
<sequence>MKHYFISDDGMLLSGIKEITQEIAGSSFFLNPEKTRNFSPEAGDVVVLAVDNSKTRSLLMRVAYKKNCRLLILLDMPVVTTTRNCFPWFAPKKLNARDLLLLLQKAKLAPYDRKRKEVSQKIVDIFTSLGNGYPVEDVVESHKLSAKYIHQAKRDVLYKYGFMSCNSLGVLICRDMLEMKRF</sequence>
<protein>
    <submittedName>
        <fullName evidence="1">Uncharacterized protein</fullName>
    </submittedName>
</protein>
<organism evidence="1">
    <name type="scientific">Phytobacter massiliensis</name>
    <dbReference type="NCBI Taxonomy" id="1485952"/>
    <lineage>
        <taxon>Bacteria</taxon>
        <taxon>Pseudomonadati</taxon>
        <taxon>Pseudomonadota</taxon>
        <taxon>Gammaproteobacteria</taxon>
        <taxon>Enterobacterales</taxon>
        <taxon>Enterobacteriaceae</taxon>
        <taxon>Phytobacter</taxon>
    </lineage>
</organism>
<dbReference type="AlphaFoldDB" id="A0A6N3GYV4"/>
<gene>
    <name evidence="1" type="ORF">EMLFYP7_00267</name>
</gene>
<evidence type="ECO:0000313" key="1">
    <source>
        <dbReference type="EMBL" id="VYU69658.1"/>
    </source>
</evidence>
<dbReference type="RefSeq" id="WP_044185984.1">
    <property type="nucleotide sequence ID" value="NZ_CABKSF010000009.1"/>
</dbReference>
<reference evidence="1" key="1">
    <citation type="submission" date="2019-11" db="EMBL/GenBank/DDBJ databases">
        <authorList>
            <person name="Feng L."/>
        </authorList>
    </citation>
    <scope>NUCLEOTIDE SEQUENCE</scope>
    <source>
        <strain evidence="1">EMassiliensisLFYP7</strain>
    </source>
</reference>